<evidence type="ECO:0000256" key="1">
    <source>
        <dbReference type="ARBA" id="ARBA00023122"/>
    </source>
</evidence>
<dbReference type="PROSITE" id="PS51371">
    <property type="entry name" value="CBS"/>
    <property type="match status" value="2"/>
</dbReference>
<evidence type="ECO:0000313" key="4">
    <source>
        <dbReference type="EMBL" id="MDJ1157104.1"/>
    </source>
</evidence>
<comment type="caution">
    <text evidence="4">The sequence shown here is derived from an EMBL/GenBank/DDBJ whole genome shotgun (WGS) entry which is preliminary data.</text>
</comment>
<name>A0ABT7AE64_9HYPH</name>
<keyword evidence="5" id="KW-1185">Reference proteome</keyword>
<feature type="domain" description="CBS" evidence="3">
    <location>
        <begin position="72"/>
        <end position="129"/>
    </location>
</feature>
<evidence type="ECO:0000313" key="5">
    <source>
        <dbReference type="Proteomes" id="UP001321492"/>
    </source>
</evidence>
<keyword evidence="1 2" id="KW-0129">CBS domain</keyword>
<feature type="domain" description="CBS" evidence="3">
    <location>
        <begin position="7"/>
        <end position="63"/>
    </location>
</feature>
<reference evidence="4 5" key="1">
    <citation type="submission" date="2023-05" db="EMBL/GenBank/DDBJ databases">
        <title>Chelatococcus sp. nov., a moderately thermophilic bacterium isolated from hot spring microbial mat.</title>
        <authorList>
            <person name="Hu C.-J."/>
            <person name="Li W.-J."/>
        </authorList>
    </citation>
    <scope>NUCLEOTIDE SEQUENCE [LARGE SCALE GENOMIC DNA]</scope>
    <source>
        <strain evidence="4 5">SYSU G07232</strain>
    </source>
</reference>
<dbReference type="InterPro" id="IPR046342">
    <property type="entry name" value="CBS_dom_sf"/>
</dbReference>
<protein>
    <submittedName>
        <fullName evidence="4">CBS domain-containing protein</fullName>
    </submittedName>
</protein>
<dbReference type="Proteomes" id="UP001321492">
    <property type="component" value="Unassembled WGS sequence"/>
</dbReference>
<dbReference type="SMART" id="SM00116">
    <property type="entry name" value="CBS"/>
    <property type="match status" value="2"/>
</dbReference>
<dbReference type="PANTHER" id="PTHR43080:SF2">
    <property type="entry name" value="CBS DOMAIN-CONTAINING PROTEIN"/>
    <property type="match status" value="1"/>
</dbReference>
<organism evidence="4 5">
    <name type="scientific">Chelatococcus albus</name>
    <dbReference type="NCBI Taxonomy" id="3047466"/>
    <lineage>
        <taxon>Bacteria</taxon>
        <taxon>Pseudomonadati</taxon>
        <taxon>Pseudomonadota</taxon>
        <taxon>Alphaproteobacteria</taxon>
        <taxon>Hyphomicrobiales</taxon>
        <taxon>Chelatococcaceae</taxon>
        <taxon>Chelatococcus</taxon>
    </lineage>
</organism>
<gene>
    <name evidence="4" type="ORF">QNA08_02485</name>
</gene>
<evidence type="ECO:0000259" key="3">
    <source>
        <dbReference type="PROSITE" id="PS51371"/>
    </source>
</evidence>
<dbReference type="CDD" id="cd04622">
    <property type="entry name" value="CBS_pair_HRP1_like"/>
    <property type="match status" value="1"/>
</dbReference>
<dbReference type="InterPro" id="IPR051257">
    <property type="entry name" value="Diverse_CBS-Domain"/>
</dbReference>
<sequence length="144" mass="16086">MLVREVMTPQVEWITPDVSLVDAASKMRDRGIGCLPVGENDRLIGMLTDRDICCRAVADGADPKTTKARDVMTKGITWCFDDEDISDAVHRMEEKQIHHFPVLSRQKRMIGVLSLSDLALKCPPDLFPEVSRLAGRDASRQVAH</sequence>
<evidence type="ECO:0000256" key="2">
    <source>
        <dbReference type="PROSITE-ProRule" id="PRU00703"/>
    </source>
</evidence>
<accession>A0ABT7AE64</accession>
<dbReference type="EMBL" id="JASJEV010000001">
    <property type="protein sequence ID" value="MDJ1157104.1"/>
    <property type="molecule type" value="Genomic_DNA"/>
</dbReference>
<dbReference type="InterPro" id="IPR000644">
    <property type="entry name" value="CBS_dom"/>
</dbReference>
<dbReference type="PANTHER" id="PTHR43080">
    <property type="entry name" value="CBS DOMAIN-CONTAINING PROTEIN CBSX3, MITOCHONDRIAL"/>
    <property type="match status" value="1"/>
</dbReference>
<dbReference type="RefSeq" id="WP_283739080.1">
    <property type="nucleotide sequence ID" value="NZ_JASJEV010000001.1"/>
</dbReference>
<dbReference type="Gene3D" id="3.10.580.10">
    <property type="entry name" value="CBS-domain"/>
    <property type="match status" value="1"/>
</dbReference>
<dbReference type="Pfam" id="PF00571">
    <property type="entry name" value="CBS"/>
    <property type="match status" value="2"/>
</dbReference>
<proteinExistence type="predicted"/>
<dbReference type="SUPFAM" id="SSF54631">
    <property type="entry name" value="CBS-domain pair"/>
    <property type="match status" value="1"/>
</dbReference>